<sequence length="140" mass="16364">MDTYTRSQLAKLVRVNKETLRYYETRNLIDPPLRSRSGYRLYSQEDAKRILFIKNAQKLGFSLDEISEILNLQVNKKQTAATVLNKARVKRQAIDNRIEKLNDLRQAIDGLIAACEKNETHHPRPILAFFEEDRFLSDDI</sequence>
<evidence type="ECO:0000256" key="1">
    <source>
        <dbReference type="ARBA" id="ARBA00022491"/>
    </source>
</evidence>
<evidence type="ECO:0000259" key="5">
    <source>
        <dbReference type="PROSITE" id="PS50937"/>
    </source>
</evidence>
<dbReference type="PRINTS" id="PR00040">
    <property type="entry name" value="HTHMERR"/>
</dbReference>
<dbReference type="Gene3D" id="1.10.1660.10">
    <property type="match status" value="1"/>
</dbReference>
<dbReference type="RefSeq" id="WP_282011335.1">
    <property type="nucleotide sequence ID" value="NZ_OX336137.1"/>
</dbReference>
<keyword evidence="7" id="KW-1185">Reference proteome</keyword>
<dbReference type="SUPFAM" id="SSF46955">
    <property type="entry name" value="Putative DNA-binding domain"/>
    <property type="match status" value="1"/>
</dbReference>
<organism evidence="6 7">
    <name type="scientific">Nitrospina watsonii</name>
    <dbReference type="NCBI Taxonomy" id="1323948"/>
    <lineage>
        <taxon>Bacteria</taxon>
        <taxon>Pseudomonadati</taxon>
        <taxon>Nitrospinota/Tectimicrobiota group</taxon>
        <taxon>Nitrospinota</taxon>
        <taxon>Nitrospinia</taxon>
        <taxon>Nitrospinales</taxon>
        <taxon>Nitrospinaceae</taxon>
        <taxon>Nitrospina</taxon>
    </lineage>
</organism>
<feature type="domain" description="HTH merR-type" evidence="5">
    <location>
        <begin position="3"/>
        <end position="72"/>
    </location>
</feature>
<evidence type="ECO:0000256" key="2">
    <source>
        <dbReference type="ARBA" id="ARBA00023015"/>
    </source>
</evidence>
<dbReference type="InterPro" id="IPR009061">
    <property type="entry name" value="DNA-bd_dom_put_sf"/>
</dbReference>
<dbReference type="EMBL" id="OX336137">
    <property type="protein sequence ID" value="CAI2718437.1"/>
    <property type="molecule type" value="Genomic_DNA"/>
</dbReference>
<name>A0ABM9HE41_9BACT</name>
<dbReference type="PROSITE" id="PS50937">
    <property type="entry name" value="HTH_MERR_2"/>
    <property type="match status" value="1"/>
</dbReference>
<evidence type="ECO:0000313" key="6">
    <source>
        <dbReference type="EMBL" id="CAI2718437.1"/>
    </source>
</evidence>
<gene>
    <name evidence="6" type="ORF">NSPWAT_1578</name>
</gene>
<dbReference type="PANTHER" id="PTHR30204">
    <property type="entry name" value="REDOX-CYCLING DRUG-SENSING TRANSCRIPTIONAL ACTIVATOR SOXR"/>
    <property type="match status" value="1"/>
</dbReference>
<evidence type="ECO:0000256" key="3">
    <source>
        <dbReference type="ARBA" id="ARBA00023125"/>
    </source>
</evidence>
<keyword evidence="3" id="KW-0238">DNA-binding</keyword>
<proteinExistence type="predicted"/>
<keyword evidence="4" id="KW-0804">Transcription</keyword>
<accession>A0ABM9HE41</accession>
<evidence type="ECO:0000256" key="4">
    <source>
        <dbReference type="ARBA" id="ARBA00023163"/>
    </source>
</evidence>
<evidence type="ECO:0000313" key="7">
    <source>
        <dbReference type="Proteomes" id="UP001157733"/>
    </source>
</evidence>
<dbReference type="SMART" id="SM00422">
    <property type="entry name" value="HTH_MERR"/>
    <property type="match status" value="1"/>
</dbReference>
<protein>
    <submittedName>
        <fullName evidence="6">HTH merR-type domain-containing protein</fullName>
    </submittedName>
</protein>
<dbReference type="InterPro" id="IPR000551">
    <property type="entry name" value="MerR-type_HTH_dom"/>
</dbReference>
<dbReference type="PROSITE" id="PS00552">
    <property type="entry name" value="HTH_MERR_1"/>
    <property type="match status" value="1"/>
</dbReference>
<keyword evidence="2" id="KW-0805">Transcription regulation</keyword>
<dbReference type="Pfam" id="PF13411">
    <property type="entry name" value="MerR_1"/>
    <property type="match status" value="1"/>
</dbReference>
<keyword evidence="1" id="KW-0678">Repressor</keyword>
<dbReference type="PANTHER" id="PTHR30204:SF69">
    <property type="entry name" value="MERR-FAMILY TRANSCRIPTIONAL REGULATOR"/>
    <property type="match status" value="1"/>
</dbReference>
<dbReference type="InterPro" id="IPR047057">
    <property type="entry name" value="MerR_fam"/>
</dbReference>
<dbReference type="Proteomes" id="UP001157733">
    <property type="component" value="Chromosome"/>
</dbReference>
<reference evidence="6 7" key="1">
    <citation type="submission" date="2022-09" db="EMBL/GenBank/DDBJ databases">
        <authorList>
            <person name="Kop L."/>
        </authorList>
    </citation>
    <scope>NUCLEOTIDE SEQUENCE [LARGE SCALE GENOMIC DNA]</scope>
    <source>
        <strain evidence="6 7">347</strain>
    </source>
</reference>